<gene>
    <name evidence="2" type="ORF">A2114_01090</name>
</gene>
<dbReference type="AlphaFoldDB" id="A0A1G2QD10"/>
<keyword evidence="1" id="KW-1133">Transmembrane helix</keyword>
<sequence length="282" mass="31835">MKRVFNIIIYLLAGVGLFLLLGWVALELGLTNTPGGEDLGRRFQPDLAGVGAGLEQDYLWAKGEEWATLEGAISKDAKVIEQAARVAGIDPRLLTACLVVEQLRLYHSEREVFKQVFSPLVILGNQSQFSWGVMGMKRETAVMVERFLKDKNSPYYLGARYEQLLDFETNELAIPADRQEQERFVRLVNEDDHYWSYLYSAIYLKQVAQQWQQAGYPIDGKVGVLATLFNIGFTNSKPKADPKVGGAMIEIGEIDYTFGGLAEEFYYSSQLTNLFPIIAERR</sequence>
<dbReference type="EMBL" id="MHTG01000005">
    <property type="protein sequence ID" value="OHA57841.1"/>
    <property type="molecule type" value="Genomic_DNA"/>
</dbReference>
<comment type="caution">
    <text evidence="2">The sequence shown here is derived from an EMBL/GenBank/DDBJ whole genome shotgun (WGS) entry which is preliminary data.</text>
</comment>
<dbReference type="STRING" id="1802435.A2114_01090"/>
<accession>A0A1G2QD10</accession>
<protein>
    <submittedName>
        <fullName evidence="2">Uncharacterized protein</fullName>
    </submittedName>
</protein>
<dbReference type="Proteomes" id="UP000176494">
    <property type="component" value="Unassembled WGS sequence"/>
</dbReference>
<evidence type="ECO:0000256" key="1">
    <source>
        <dbReference type="SAM" id="Phobius"/>
    </source>
</evidence>
<evidence type="ECO:0000313" key="2">
    <source>
        <dbReference type="EMBL" id="OHA57841.1"/>
    </source>
</evidence>
<proteinExistence type="predicted"/>
<evidence type="ECO:0000313" key="3">
    <source>
        <dbReference type="Proteomes" id="UP000176494"/>
    </source>
</evidence>
<organism evidence="2 3">
    <name type="scientific">Candidatus Vogelbacteria bacterium GWA1_51_14</name>
    <dbReference type="NCBI Taxonomy" id="1802435"/>
    <lineage>
        <taxon>Bacteria</taxon>
        <taxon>Candidatus Vogeliibacteriota</taxon>
    </lineage>
</organism>
<reference evidence="2 3" key="1">
    <citation type="journal article" date="2016" name="Nat. Commun.">
        <title>Thousands of microbial genomes shed light on interconnected biogeochemical processes in an aquifer system.</title>
        <authorList>
            <person name="Anantharaman K."/>
            <person name="Brown C.T."/>
            <person name="Hug L.A."/>
            <person name="Sharon I."/>
            <person name="Castelle C.J."/>
            <person name="Probst A.J."/>
            <person name="Thomas B.C."/>
            <person name="Singh A."/>
            <person name="Wilkins M.J."/>
            <person name="Karaoz U."/>
            <person name="Brodie E.L."/>
            <person name="Williams K.H."/>
            <person name="Hubbard S.S."/>
            <person name="Banfield J.F."/>
        </authorList>
    </citation>
    <scope>NUCLEOTIDE SEQUENCE [LARGE SCALE GENOMIC DNA]</scope>
</reference>
<name>A0A1G2QD10_9BACT</name>
<keyword evidence="1" id="KW-0472">Membrane</keyword>
<keyword evidence="1" id="KW-0812">Transmembrane</keyword>
<feature type="transmembrane region" description="Helical" evidence="1">
    <location>
        <begin position="7"/>
        <end position="26"/>
    </location>
</feature>